<feature type="region of interest" description="Disordered" evidence="1">
    <location>
        <begin position="48"/>
        <end position="126"/>
    </location>
</feature>
<dbReference type="AlphaFoldDB" id="A0A4S8R7W7"/>
<sequence>MLHHRRGLPSLAFECISKDCTTPINHVHFIKNLIPRLDVFKPKPPVEIVPETEETTGSNTETESDPPPQQEITESSETSNSETTTQQIQQELTQLDEPAKEPIAKDPTLFDSGDSNSGGNAPQIFDGATYRARGTTVKNNINKAIDDKTPDKRVESAGKQPEDGSIANVFDGYTILDRLDAPIKDPKPGKTITYPDYKYTDLTGTLTQPELKLPADTRFTVMNWDSKNLKEGRESTTVNYGGYNAEKGIIVVDDVEASNDAMTGANRLQSSSITYQSWSQVAGPSNVGNLKMVIQKNVKNLGTRQIAKDAYTRKGLDLKKYTGDWAMDPADDARQQAFLAFLGSDNGRPTEYMLTDFHNTLGDRQIMRILTYPYDGVDVEVDDGLGWFHMVLMGPSPQL</sequence>
<evidence type="ECO:0000256" key="1">
    <source>
        <dbReference type="SAM" id="MobiDB-lite"/>
    </source>
</evidence>
<dbReference type="EMBL" id="PQXL01000054">
    <property type="protein sequence ID" value="THV53291.1"/>
    <property type="molecule type" value="Genomic_DNA"/>
</dbReference>
<keyword evidence="3" id="KW-1185">Reference proteome</keyword>
<feature type="region of interest" description="Disordered" evidence="1">
    <location>
        <begin position="144"/>
        <end position="165"/>
    </location>
</feature>
<accession>A0A4S8R7W7</accession>
<gene>
    <name evidence="2" type="ORF">BGAL_0054g00020</name>
</gene>
<organism evidence="2 3">
    <name type="scientific">Botrytis galanthina</name>
    <dbReference type="NCBI Taxonomy" id="278940"/>
    <lineage>
        <taxon>Eukaryota</taxon>
        <taxon>Fungi</taxon>
        <taxon>Dikarya</taxon>
        <taxon>Ascomycota</taxon>
        <taxon>Pezizomycotina</taxon>
        <taxon>Leotiomycetes</taxon>
        <taxon>Helotiales</taxon>
        <taxon>Sclerotiniaceae</taxon>
        <taxon>Botrytis</taxon>
    </lineage>
</organism>
<feature type="compositionally biased region" description="Low complexity" evidence="1">
    <location>
        <begin position="70"/>
        <end position="95"/>
    </location>
</feature>
<feature type="compositionally biased region" description="Basic and acidic residues" evidence="1">
    <location>
        <begin position="144"/>
        <end position="162"/>
    </location>
</feature>
<evidence type="ECO:0000313" key="2">
    <source>
        <dbReference type="EMBL" id="THV53291.1"/>
    </source>
</evidence>
<comment type="caution">
    <text evidence="2">The sequence shown here is derived from an EMBL/GenBank/DDBJ whole genome shotgun (WGS) entry which is preliminary data.</text>
</comment>
<evidence type="ECO:0000313" key="3">
    <source>
        <dbReference type="Proteomes" id="UP000308671"/>
    </source>
</evidence>
<proteinExistence type="predicted"/>
<protein>
    <submittedName>
        <fullName evidence="2">Uncharacterized protein</fullName>
    </submittedName>
</protein>
<name>A0A4S8R7W7_9HELO</name>
<dbReference type="Proteomes" id="UP000308671">
    <property type="component" value="Unassembled WGS sequence"/>
</dbReference>
<reference evidence="2 3" key="1">
    <citation type="submission" date="2017-12" db="EMBL/GenBank/DDBJ databases">
        <title>Comparative genomics of Botrytis spp.</title>
        <authorList>
            <person name="Valero-Jimenez C.A."/>
            <person name="Tapia P."/>
            <person name="Veloso J."/>
            <person name="Silva-Moreno E."/>
            <person name="Staats M."/>
            <person name="Valdes J.H."/>
            <person name="Van Kan J.A.L."/>
        </authorList>
    </citation>
    <scope>NUCLEOTIDE SEQUENCE [LARGE SCALE GENOMIC DNA]</scope>
    <source>
        <strain evidence="2 3">MUCL435</strain>
    </source>
</reference>
<dbReference type="OrthoDB" id="3515552at2759"/>